<keyword evidence="1" id="KW-0472">Membrane</keyword>
<dbReference type="Pfam" id="PF16137">
    <property type="entry name" value="DUF4845"/>
    <property type="match status" value="1"/>
</dbReference>
<name>A0A2N8KWD6_9BURK</name>
<evidence type="ECO:0000256" key="1">
    <source>
        <dbReference type="SAM" id="Phobius"/>
    </source>
</evidence>
<evidence type="ECO:0000313" key="3">
    <source>
        <dbReference type="Proteomes" id="UP000235916"/>
    </source>
</evidence>
<protein>
    <submittedName>
        <fullName evidence="2">DUF4845 domain-containing protein</fullName>
    </submittedName>
</protein>
<accession>A0A2N8KWD6</accession>
<feature type="transmembrane region" description="Helical" evidence="1">
    <location>
        <begin position="26"/>
        <end position="47"/>
    </location>
</feature>
<dbReference type="EMBL" id="POSP01000003">
    <property type="protein sequence ID" value="PND37751.1"/>
    <property type="molecule type" value="Genomic_DNA"/>
</dbReference>
<keyword evidence="3" id="KW-1185">Reference proteome</keyword>
<keyword evidence="1" id="KW-0812">Transmembrane</keyword>
<dbReference type="Proteomes" id="UP000235916">
    <property type="component" value="Unassembled WGS sequence"/>
</dbReference>
<dbReference type="AlphaFoldDB" id="A0A2N8KWD6"/>
<dbReference type="InterPro" id="IPR032314">
    <property type="entry name" value="DUF4845"/>
</dbReference>
<keyword evidence="1" id="KW-1133">Transmembrane helix</keyword>
<reference evidence="2 3" key="1">
    <citation type="submission" date="2018-01" db="EMBL/GenBank/DDBJ databases">
        <title>Draft genome sequence of Paucibacter aquatile CR182 isolated from freshwater of the Nakdong River.</title>
        <authorList>
            <person name="Choi A."/>
            <person name="Chung E.J."/>
        </authorList>
    </citation>
    <scope>NUCLEOTIDE SEQUENCE [LARGE SCALE GENOMIC DNA]</scope>
    <source>
        <strain evidence="2 3">CR182</strain>
    </source>
</reference>
<comment type="caution">
    <text evidence="2">The sequence shown here is derived from an EMBL/GenBank/DDBJ whole genome shotgun (WGS) entry which is preliminary data.</text>
</comment>
<organism evidence="2 3">
    <name type="scientific">Kinneretia aquatilis</name>
    <dbReference type="NCBI Taxonomy" id="2070761"/>
    <lineage>
        <taxon>Bacteria</taxon>
        <taxon>Pseudomonadati</taxon>
        <taxon>Pseudomonadota</taxon>
        <taxon>Betaproteobacteria</taxon>
        <taxon>Burkholderiales</taxon>
        <taxon>Sphaerotilaceae</taxon>
        <taxon>Roseateles</taxon>
    </lineage>
</organism>
<proteinExistence type="predicted"/>
<gene>
    <name evidence="2" type="ORF">C1O66_09595</name>
</gene>
<dbReference type="RefSeq" id="WP_102767671.1">
    <property type="nucleotide sequence ID" value="NZ_POSP01000003.1"/>
</dbReference>
<dbReference type="OrthoDB" id="9133279at2"/>
<evidence type="ECO:0000313" key="2">
    <source>
        <dbReference type="EMBL" id="PND37751.1"/>
    </source>
</evidence>
<sequence>MLRRQSNPGQRCHSGAQARSQRGISLLGLLFWGVLLAFGGVVIARVIPTVLEFYTIQRVVDRIAAANPATVPAVRAEFERAQQVEYSMVSISSQDLVISKDNEKLQISFAYDKQVDLAGPVYLLIKYQGKSR</sequence>